<feature type="compositionally biased region" description="Polar residues" evidence="2">
    <location>
        <begin position="720"/>
        <end position="730"/>
    </location>
</feature>
<dbReference type="PROSITE" id="PS01186">
    <property type="entry name" value="EGF_2"/>
    <property type="match status" value="1"/>
</dbReference>
<feature type="compositionally biased region" description="Low complexity" evidence="2">
    <location>
        <begin position="572"/>
        <end position="594"/>
    </location>
</feature>
<feature type="transmembrane region" description="Helical" evidence="3">
    <location>
        <begin position="1374"/>
        <end position="1392"/>
    </location>
</feature>
<proteinExistence type="predicted"/>
<feature type="transmembrane region" description="Helical" evidence="3">
    <location>
        <begin position="1152"/>
        <end position="1173"/>
    </location>
</feature>
<accession>A0ABR1DIT0</accession>
<keyword evidence="3" id="KW-0472">Membrane</keyword>
<evidence type="ECO:0000256" key="1">
    <source>
        <dbReference type="PROSITE-ProRule" id="PRU00076"/>
    </source>
</evidence>
<feature type="domain" description="EGF-like" evidence="4">
    <location>
        <begin position="1090"/>
        <end position="1128"/>
    </location>
</feature>
<dbReference type="EMBL" id="JAVFWL010000004">
    <property type="protein sequence ID" value="KAK6750374.1"/>
    <property type="molecule type" value="Genomic_DNA"/>
</dbReference>
<evidence type="ECO:0000313" key="5">
    <source>
        <dbReference type="EMBL" id="KAK6750374.1"/>
    </source>
</evidence>
<keyword evidence="3" id="KW-1133">Transmembrane helix</keyword>
<feature type="region of interest" description="Disordered" evidence="2">
    <location>
        <begin position="321"/>
        <end position="343"/>
    </location>
</feature>
<feature type="transmembrane region" description="Helical" evidence="3">
    <location>
        <begin position="1267"/>
        <end position="1287"/>
    </location>
</feature>
<keyword evidence="1" id="KW-1015">Disulfide bond</keyword>
<feature type="region of interest" description="Disordered" evidence="2">
    <location>
        <begin position="1052"/>
        <end position="1077"/>
    </location>
</feature>
<comment type="caution">
    <text evidence="5">The sequence shown here is derived from an EMBL/GenBank/DDBJ whole genome shotgun (WGS) entry which is preliminary data.</text>
</comment>
<name>A0ABR1DIT0_NECAM</name>
<sequence>MFGRRWVYILLNFEDALKFCGSSVSQHLVEGLKAEIKKKIEDENLSVQTLAYIGLCPCDCADMCKSYGVPEHTVPFESNVKYCLFSDKTPIAFPIPTTTPRTSIATTTYTSTTISPTAIPSSSLTTTILSTRTPSSFTPSTTGIFSSSSDIAFGTTIKRSSASTSAPLGETSSQLVTFTSSEAVSEEHSSKFDSLTTLTEYNSKITTVSTLYEDPTKTSEIPRDEAIVSSADPTAALIASTGTNTKPVTRTSESFFSSTTSEQNTPVSSSNNLLSSISTAETSQAQSYSTTTVFAESKTKSLSTEEDGSNWQPSGTLRWLSSATKEENDEDVATTGKTKETGTSFYDNSDDVFQTTRSDLTTETVNKELITATSPEILRKSSQQPASSITRESGVSALSSTSLAPLQGSTKHKSTQMVFDPTTNSLHSSTTQQSTDSQKTHYFQVTGISASQAPQTTLSGSDKLEKITYTASNARTTTTSTLSLSEQSIQKSFSTSVLFQTLQSSQGRSVTLSDSPLSKSTSGDRTFFSRSTSEASQEPATYFSDASSTTARKEQSVQSFYPTSILFETLPSSQDRSSTTTSSDSPLSKSTSGDQTFFSRRTSDASQDPVTDFSDASTTTARKERSVQSLYSTSILFQTLLSSQGRSSLLTTPNSPLSKTKSEDRKYSSRSSFDASEDASTYLLDLSTINARNETSTQNFYSISELFETLQSSQGKSSAITSTLPLSSSPAEDRTFSDKSSLDTSEIATTHPLDDNTTTSYDDNIQIISKTAKTEAEPPHYSFIRPKTTISRSPTSVPHKSTSNHQDLTISSTSSTASGERKETTGKISSSTENTVLYSPAFSEQETAKVATSEGELSAGFQAFSTLISVEKSSSTQTLSEDTSEPAEESTSKLLSLTSETSICADDSGNLTSTMLSTTAKTASSTEKRGTVLTATDFTTPRDISAAESTLQGLESSSEASDRKWPQSANNGSAHPALHTSSGNSATETTTSFWFGSVSTPIVSFISSAFFASSSLTYNDTTNFASDFLNPWTTTPKMSQLSTSTDSVDGFGNEDFVSHGSETSSTNRNGSSETEFRTTPTEEGFICWKAPNQCRLNKLNCGEHGKCASEVDKAHCECSEGYAGVNCEVAKVNLSFLSSNQRSFLSETTATVLVLSSNEVFLMVVKTILLIYFPKSAQDSQVYYQDLRSIFLSIGALTVLFFQHPGLFNISIIACRMWYCVITVCYSLGIGYITLEAYNVFAVVHLKQRNSWSLATNNVLGQPSLKYTIPVLLALGGTVFATTAIHFDKVVSIANNSEVGWDSKYSWIIARHIPQYKQKINVFLKSSELQEKWDTEKCYRNLVFTAACSWILLGKFLTMAMSSDWVTDTIVNKLAVIFSAAFSGLTFMQSFLTNPQMYSRFTWYAMRILPSTYSPNVDPVSLWTREEVLERYGLRKEGVRGRTLPRADGMELHTYPWTPVHTEYVPILMRNLLWTGWMMSYAKIRLEKESYSRSEALYEVFKKEHSSGRITICSEDVRKQTSYLFRKWASWINRNDPLVESLALQCHEAKNYPSFKIFANLQWNFGVLKPAEVKKHRFHSDYRVALEDYVKWFKNDPLQICSLSTAECYGNTRQVRFLRKSVDVLGPEMIESLEEWWNNDSQLDQQEPQRAENIFDSRWMLTEDEKRTAKIDDHVEMVWELAKQNSDYMKRSKAL</sequence>
<keyword evidence="3" id="KW-0812">Transmembrane</keyword>
<feature type="region of interest" description="Disordered" evidence="2">
    <location>
        <begin position="509"/>
        <end position="548"/>
    </location>
</feature>
<feature type="compositionally biased region" description="Polar residues" evidence="2">
    <location>
        <begin position="595"/>
        <end position="619"/>
    </location>
</feature>
<reference evidence="5 6" key="1">
    <citation type="submission" date="2023-08" db="EMBL/GenBank/DDBJ databases">
        <title>A Necator americanus chromosomal reference genome.</title>
        <authorList>
            <person name="Ilik V."/>
            <person name="Petrzelkova K.J."/>
            <person name="Pardy F."/>
            <person name="Fuh T."/>
            <person name="Niatou-Singa F.S."/>
            <person name="Gouil Q."/>
            <person name="Baker L."/>
            <person name="Ritchie M.E."/>
            <person name="Jex A.R."/>
            <person name="Gazzola D."/>
            <person name="Li H."/>
            <person name="Toshio Fujiwara R."/>
            <person name="Zhan B."/>
            <person name="Aroian R.V."/>
            <person name="Pafco B."/>
            <person name="Schwarz E.M."/>
        </authorList>
    </citation>
    <scope>NUCLEOTIDE SEQUENCE [LARGE SCALE GENOMIC DNA]</scope>
    <source>
        <strain evidence="5 6">Aroian</strain>
        <tissue evidence="5">Whole animal</tissue>
    </source>
</reference>
<evidence type="ECO:0000256" key="3">
    <source>
        <dbReference type="SAM" id="Phobius"/>
    </source>
</evidence>
<feature type="region of interest" description="Disordered" evidence="2">
    <location>
        <begin position="874"/>
        <end position="894"/>
    </location>
</feature>
<feature type="region of interest" description="Disordered" evidence="2">
    <location>
        <begin position="919"/>
        <end position="985"/>
    </location>
</feature>
<keyword evidence="1" id="KW-0245">EGF-like domain</keyword>
<gene>
    <name evidence="5" type="primary">Necator_chrIV.g15679</name>
    <name evidence="5" type="ORF">RB195_002384</name>
</gene>
<dbReference type="PROSITE" id="PS00022">
    <property type="entry name" value="EGF_1"/>
    <property type="match status" value="1"/>
</dbReference>
<feature type="compositionally biased region" description="Polar residues" evidence="2">
    <location>
        <begin position="788"/>
        <end position="818"/>
    </location>
</feature>
<feature type="region of interest" description="Disordered" evidence="2">
    <location>
        <begin position="379"/>
        <end position="413"/>
    </location>
</feature>
<evidence type="ECO:0000259" key="4">
    <source>
        <dbReference type="PROSITE" id="PS50026"/>
    </source>
</evidence>
<feature type="transmembrane region" description="Helical" evidence="3">
    <location>
        <begin position="1189"/>
        <end position="1210"/>
    </location>
</feature>
<feature type="compositionally biased region" description="Polar residues" evidence="2">
    <location>
        <begin position="380"/>
        <end position="409"/>
    </location>
</feature>
<evidence type="ECO:0000313" key="6">
    <source>
        <dbReference type="Proteomes" id="UP001303046"/>
    </source>
</evidence>
<dbReference type="PROSITE" id="PS50026">
    <property type="entry name" value="EGF_3"/>
    <property type="match status" value="1"/>
</dbReference>
<dbReference type="SUPFAM" id="SSF57196">
    <property type="entry name" value="EGF/Laminin"/>
    <property type="match status" value="1"/>
</dbReference>
<evidence type="ECO:0000256" key="2">
    <source>
        <dbReference type="SAM" id="MobiDB-lite"/>
    </source>
</evidence>
<comment type="caution">
    <text evidence="1">Lacks conserved residue(s) required for the propagation of feature annotation.</text>
</comment>
<feature type="compositionally biased region" description="Basic and acidic residues" evidence="2">
    <location>
        <begin position="731"/>
        <end position="741"/>
    </location>
</feature>
<feature type="disulfide bond" evidence="1">
    <location>
        <begin position="1118"/>
        <end position="1127"/>
    </location>
</feature>
<feature type="transmembrane region" description="Helical" evidence="3">
    <location>
        <begin position="1342"/>
        <end position="1362"/>
    </location>
</feature>
<dbReference type="Proteomes" id="UP001303046">
    <property type="component" value="Unassembled WGS sequence"/>
</dbReference>
<feature type="compositionally biased region" description="Polar residues" evidence="2">
    <location>
        <begin position="967"/>
        <end position="985"/>
    </location>
</feature>
<feature type="compositionally biased region" description="Polar residues" evidence="2">
    <location>
        <begin position="1060"/>
        <end position="1077"/>
    </location>
</feature>
<feature type="transmembrane region" description="Helical" evidence="3">
    <location>
        <begin position="1217"/>
        <end position="1235"/>
    </location>
</feature>
<feature type="region of interest" description="Disordered" evidence="2">
    <location>
        <begin position="571"/>
        <end position="619"/>
    </location>
</feature>
<organism evidence="5 6">
    <name type="scientific">Necator americanus</name>
    <name type="common">Human hookworm</name>
    <dbReference type="NCBI Taxonomy" id="51031"/>
    <lineage>
        <taxon>Eukaryota</taxon>
        <taxon>Metazoa</taxon>
        <taxon>Ecdysozoa</taxon>
        <taxon>Nematoda</taxon>
        <taxon>Chromadorea</taxon>
        <taxon>Rhabditida</taxon>
        <taxon>Rhabditina</taxon>
        <taxon>Rhabditomorpha</taxon>
        <taxon>Strongyloidea</taxon>
        <taxon>Ancylostomatidae</taxon>
        <taxon>Bunostominae</taxon>
        <taxon>Necator</taxon>
    </lineage>
</organism>
<feature type="compositionally biased region" description="Low complexity" evidence="2">
    <location>
        <begin position="647"/>
        <end position="658"/>
    </location>
</feature>
<feature type="region of interest" description="Disordered" evidence="2">
    <location>
        <begin position="646"/>
        <end position="672"/>
    </location>
</feature>
<protein>
    <recommendedName>
        <fullName evidence="4">EGF-like domain-containing protein</fullName>
    </recommendedName>
</protein>
<feature type="compositionally biased region" description="Polar residues" evidence="2">
    <location>
        <begin position="755"/>
        <end position="771"/>
    </location>
</feature>
<keyword evidence="6" id="KW-1185">Reference proteome</keyword>
<feature type="region of interest" description="Disordered" evidence="2">
    <location>
        <begin position="720"/>
        <end position="832"/>
    </location>
</feature>
<dbReference type="CDD" id="cd00054">
    <property type="entry name" value="EGF_CA"/>
    <property type="match status" value="1"/>
</dbReference>
<feature type="compositionally biased region" description="Polar residues" evidence="2">
    <location>
        <begin position="947"/>
        <end position="959"/>
    </location>
</feature>
<dbReference type="InterPro" id="IPR000742">
    <property type="entry name" value="EGF"/>
</dbReference>